<organism evidence="1 2">
    <name type="scientific">Nesterenkonia alkaliphila</name>
    <dbReference type="NCBI Taxonomy" id="1463631"/>
    <lineage>
        <taxon>Bacteria</taxon>
        <taxon>Bacillati</taxon>
        <taxon>Actinomycetota</taxon>
        <taxon>Actinomycetes</taxon>
        <taxon>Micrococcales</taxon>
        <taxon>Micrococcaceae</taxon>
        <taxon>Nesterenkonia</taxon>
    </lineage>
</organism>
<name>A0A7K1UJL1_9MICC</name>
<comment type="caution">
    <text evidence="1">The sequence shown here is derived from an EMBL/GenBank/DDBJ whole genome shotgun (WGS) entry which is preliminary data.</text>
</comment>
<evidence type="ECO:0000313" key="1">
    <source>
        <dbReference type="EMBL" id="MVT26667.1"/>
    </source>
</evidence>
<gene>
    <name evidence="1" type="ORF">GNZ21_09905</name>
</gene>
<sequence>MTENNNPLVAFLLARIEEDEATAGFVRNDSPIEETRFCTWATPADQDRDRLVVAVDYQRVLAECVAKRRIIEAYLEVEHHDSPQYAAATDYMETVLLELASAHADHPDYLPQWEEER</sequence>
<dbReference type="InterPro" id="IPR046193">
    <property type="entry name" value="DUF6221"/>
</dbReference>
<reference evidence="1 2" key="1">
    <citation type="submission" date="2019-12" db="EMBL/GenBank/DDBJ databases">
        <title>Nesterenkonia muleiensis sp. nov., a novel actinobacterium isolated from sap of Populus euphratica.</title>
        <authorList>
            <person name="Wang R."/>
        </authorList>
    </citation>
    <scope>NUCLEOTIDE SEQUENCE [LARGE SCALE GENOMIC DNA]</scope>
    <source>
        <strain evidence="1 2">F10</strain>
    </source>
</reference>
<proteinExistence type="predicted"/>
<dbReference type="Pfam" id="PF19730">
    <property type="entry name" value="DUF6221"/>
    <property type="match status" value="1"/>
</dbReference>
<protein>
    <submittedName>
        <fullName evidence="1">Uncharacterized protein</fullName>
    </submittedName>
</protein>
<dbReference type="OrthoDB" id="4290974at2"/>
<dbReference type="EMBL" id="WRPM01000070">
    <property type="protein sequence ID" value="MVT26667.1"/>
    <property type="molecule type" value="Genomic_DNA"/>
</dbReference>
<dbReference type="RefSeq" id="WP_157323849.1">
    <property type="nucleotide sequence ID" value="NZ_BMFX01000002.1"/>
</dbReference>
<keyword evidence="2" id="KW-1185">Reference proteome</keyword>
<dbReference type="AlphaFoldDB" id="A0A7K1UJL1"/>
<dbReference type="Proteomes" id="UP000460157">
    <property type="component" value="Unassembled WGS sequence"/>
</dbReference>
<accession>A0A7K1UJL1</accession>
<evidence type="ECO:0000313" key="2">
    <source>
        <dbReference type="Proteomes" id="UP000460157"/>
    </source>
</evidence>